<evidence type="ECO:0000256" key="1">
    <source>
        <dbReference type="SAM" id="Coils"/>
    </source>
</evidence>
<proteinExistence type="predicted"/>
<dbReference type="EMBL" id="HBUF01590337">
    <property type="protein sequence ID" value="CAG6773144.1"/>
    <property type="molecule type" value="Transcribed_RNA"/>
</dbReference>
<name>A0A8D9F1R7_9HEMI</name>
<sequence>MSKEANTKFTTRTTRHNKGNKADIIFETLTLKEIDVEFDKLVTKHQNESIFALYQRTKQIYNTIELELNKKINKFEEEARSMQLKIFSDKKRIKELVEENEYQINSYEEEEVKTKQELKGLKEIIKNKENDLNERKIKIEQLSRQ</sequence>
<protein>
    <submittedName>
        <fullName evidence="2">Uncharacterized protein</fullName>
    </submittedName>
</protein>
<evidence type="ECO:0000313" key="2">
    <source>
        <dbReference type="EMBL" id="CAG6773144.1"/>
    </source>
</evidence>
<reference evidence="2" key="1">
    <citation type="submission" date="2021-05" db="EMBL/GenBank/DDBJ databases">
        <authorList>
            <person name="Alioto T."/>
            <person name="Alioto T."/>
            <person name="Gomez Garrido J."/>
        </authorList>
    </citation>
    <scope>NUCLEOTIDE SEQUENCE</scope>
</reference>
<dbReference type="AlphaFoldDB" id="A0A8D9F1R7"/>
<feature type="coiled-coil region" evidence="1">
    <location>
        <begin position="65"/>
        <end position="145"/>
    </location>
</feature>
<keyword evidence="1" id="KW-0175">Coiled coil</keyword>
<accession>A0A8D9F1R7</accession>
<organism evidence="2">
    <name type="scientific">Cacopsylla melanoneura</name>
    <dbReference type="NCBI Taxonomy" id="428564"/>
    <lineage>
        <taxon>Eukaryota</taxon>
        <taxon>Metazoa</taxon>
        <taxon>Ecdysozoa</taxon>
        <taxon>Arthropoda</taxon>
        <taxon>Hexapoda</taxon>
        <taxon>Insecta</taxon>
        <taxon>Pterygota</taxon>
        <taxon>Neoptera</taxon>
        <taxon>Paraneoptera</taxon>
        <taxon>Hemiptera</taxon>
        <taxon>Sternorrhyncha</taxon>
        <taxon>Psylloidea</taxon>
        <taxon>Psyllidae</taxon>
        <taxon>Psyllinae</taxon>
        <taxon>Cacopsylla</taxon>
    </lineage>
</organism>